<accession>B1Y4K2</accession>
<proteinExistence type="predicted"/>
<dbReference type="InterPro" id="IPR017896">
    <property type="entry name" value="4Fe4S_Fe-S-bd"/>
</dbReference>
<dbReference type="PROSITE" id="PS00198">
    <property type="entry name" value="4FE4S_FER_1"/>
    <property type="match status" value="1"/>
</dbReference>
<dbReference type="InterPro" id="IPR017900">
    <property type="entry name" value="4Fe4S_Fe_S_CS"/>
</dbReference>
<protein>
    <recommendedName>
        <fullName evidence="6">Glycolate oxidase iron-sulfur subunit</fullName>
        <ecNumber evidence="6">1.1.99.14</ecNumber>
    </recommendedName>
</protein>
<dbReference type="Pfam" id="PF02754">
    <property type="entry name" value="CCG"/>
    <property type="match status" value="2"/>
</dbReference>
<dbReference type="RefSeq" id="WP_012346203.1">
    <property type="nucleotide sequence ID" value="NC_010524.1"/>
</dbReference>
<comment type="function">
    <text evidence="6">Component of a complex that catalyzes the oxidation of glycolate to glyoxylate.</text>
</comment>
<dbReference type="InterPro" id="IPR004017">
    <property type="entry name" value="Cys_rich_dom"/>
</dbReference>
<name>B1Y4K2_LEPCP</name>
<dbReference type="STRING" id="395495.Lcho_1172"/>
<dbReference type="EC" id="1.1.99.14" evidence="6"/>
<dbReference type="InterPro" id="IPR012257">
    <property type="entry name" value="Glc_ox_4Fe-4S"/>
</dbReference>
<gene>
    <name evidence="8" type="ordered locus">Lcho_1172</name>
</gene>
<dbReference type="InterPro" id="IPR009051">
    <property type="entry name" value="Helical_ferredxn"/>
</dbReference>
<dbReference type="HOGENOM" id="CLU_023081_0_0_4"/>
<evidence type="ECO:0000256" key="4">
    <source>
        <dbReference type="ARBA" id="ARBA00023004"/>
    </source>
</evidence>
<dbReference type="GO" id="GO:0019154">
    <property type="term" value="F:glycolate dehydrogenase activity"/>
    <property type="evidence" value="ECO:0007669"/>
    <property type="project" value="UniProtKB-EC"/>
</dbReference>
<dbReference type="Proteomes" id="UP000001693">
    <property type="component" value="Chromosome"/>
</dbReference>
<keyword evidence="4 6" id="KW-0408">Iron</keyword>
<evidence type="ECO:0000259" key="7">
    <source>
        <dbReference type="PROSITE" id="PS51379"/>
    </source>
</evidence>
<keyword evidence="6" id="KW-0813">Transport</keyword>
<feature type="domain" description="4Fe-4S ferredoxin-type" evidence="7">
    <location>
        <begin position="16"/>
        <end position="45"/>
    </location>
</feature>
<evidence type="ECO:0000256" key="2">
    <source>
        <dbReference type="ARBA" id="ARBA00022723"/>
    </source>
</evidence>
<evidence type="ECO:0000256" key="1">
    <source>
        <dbReference type="ARBA" id="ARBA00022485"/>
    </source>
</evidence>
<dbReference type="PANTHER" id="PTHR32479:SF17">
    <property type="entry name" value="GLYCOLATE OXIDASE IRON-SULFUR SUBUNIT"/>
    <property type="match status" value="1"/>
</dbReference>
<dbReference type="NCBIfam" id="NF008434">
    <property type="entry name" value="PRK11274.1"/>
    <property type="match status" value="1"/>
</dbReference>
<dbReference type="Pfam" id="PF13183">
    <property type="entry name" value="Fer4_8"/>
    <property type="match status" value="1"/>
</dbReference>
<dbReference type="GO" id="GO:0051539">
    <property type="term" value="F:4 iron, 4 sulfur cluster binding"/>
    <property type="evidence" value="ECO:0007669"/>
    <property type="project" value="UniProtKB-UniRule"/>
</dbReference>
<evidence type="ECO:0000313" key="9">
    <source>
        <dbReference type="Proteomes" id="UP000001693"/>
    </source>
</evidence>
<keyword evidence="5 6" id="KW-0411">Iron-sulfur</keyword>
<keyword evidence="2 6" id="KW-0479">Metal-binding</keyword>
<evidence type="ECO:0000256" key="3">
    <source>
        <dbReference type="ARBA" id="ARBA00022737"/>
    </source>
</evidence>
<dbReference type="PIRSF" id="PIRSF000139">
    <property type="entry name" value="Glc_ox_4Fe-4S"/>
    <property type="match status" value="1"/>
</dbReference>
<reference evidence="8 9" key="1">
    <citation type="submission" date="2008-03" db="EMBL/GenBank/DDBJ databases">
        <title>Complete sequence of Leptothrix cholodnii SP-6.</title>
        <authorList>
            <consortium name="US DOE Joint Genome Institute"/>
            <person name="Copeland A."/>
            <person name="Lucas S."/>
            <person name="Lapidus A."/>
            <person name="Glavina del Rio T."/>
            <person name="Dalin E."/>
            <person name="Tice H."/>
            <person name="Bruce D."/>
            <person name="Goodwin L."/>
            <person name="Pitluck S."/>
            <person name="Chertkov O."/>
            <person name="Brettin T."/>
            <person name="Detter J.C."/>
            <person name="Han C."/>
            <person name="Kuske C.R."/>
            <person name="Schmutz J."/>
            <person name="Larimer F."/>
            <person name="Land M."/>
            <person name="Hauser L."/>
            <person name="Kyrpides N."/>
            <person name="Lykidis A."/>
            <person name="Emerson D."/>
            <person name="Richardson P."/>
        </authorList>
    </citation>
    <scope>NUCLEOTIDE SEQUENCE [LARGE SCALE GENOMIC DNA]</scope>
    <source>
        <strain evidence="9">ATCC 51168 / LMG 8142 / SP-6</strain>
    </source>
</reference>
<keyword evidence="6" id="KW-0249">Electron transport</keyword>
<keyword evidence="3" id="KW-0677">Repeat</keyword>
<feature type="domain" description="4Fe-4S ferredoxin-type" evidence="7">
    <location>
        <begin position="66"/>
        <end position="95"/>
    </location>
</feature>
<evidence type="ECO:0000256" key="5">
    <source>
        <dbReference type="ARBA" id="ARBA00023014"/>
    </source>
</evidence>
<comment type="catalytic activity">
    <reaction evidence="6">
        <text>glycolate + A = glyoxylate + AH2</text>
        <dbReference type="Rhea" id="RHEA:21264"/>
        <dbReference type="ChEBI" id="CHEBI:13193"/>
        <dbReference type="ChEBI" id="CHEBI:17499"/>
        <dbReference type="ChEBI" id="CHEBI:29805"/>
        <dbReference type="ChEBI" id="CHEBI:36655"/>
        <dbReference type="EC" id="1.1.99.14"/>
    </reaction>
</comment>
<sequence>MQTELSPRYAGTPDGDAAQAILRKCVHCGFCTATCPTYQLLGDELDSPRGRIYLIKQMLEGQTPTRSTQQHLDRCLTCRNCESTCPSGVPYGELVEIGRRLVDAEVERPLAEKAQRWLLKEGLTSPLFAPALKLGQIVRPLLPQVLRNKVPEAGPRDARGWPQRSHPRRMLMLAGCVQPTMGPGINPATARVLDAAGIQAVTAPKAGCCGAIRDHLGDHPGGLADMRRNIDAWWPLIEPTDGSAPVEALVMNASGCGATVKDYGRHLATDPAYATRAARVSALTRDLSELLPELVPQLKPLLNDVPRHKLALHPPCTLQHGQKLKGGIEAGLRELGFEVHLPAQESHLCCGSAGTYSVLQPELSYQLRDRKLGHLQAQSPEVIVSANIGCISHLQSGCATPVRHWVEVLDDALQAVPA</sequence>
<dbReference type="PROSITE" id="PS51379">
    <property type="entry name" value="4FE4S_FER_2"/>
    <property type="match status" value="2"/>
</dbReference>
<dbReference type="KEGG" id="lch:Lcho_1172"/>
<dbReference type="AlphaFoldDB" id="B1Y4K2"/>
<evidence type="ECO:0000256" key="6">
    <source>
        <dbReference type="PIRNR" id="PIRNR000139"/>
    </source>
</evidence>
<evidence type="ECO:0000313" key="8">
    <source>
        <dbReference type="EMBL" id="ACB33441.1"/>
    </source>
</evidence>
<comment type="cofactor">
    <cofactor evidence="6">
        <name>[4Fe-4S] cluster</name>
        <dbReference type="ChEBI" id="CHEBI:49883"/>
    </cofactor>
    <text evidence="6">Binds 2 [4Fe-4S] clusters.</text>
</comment>
<dbReference type="PANTHER" id="PTHR32479">
    <property type="entry name" value="GLYCOLATE OXIDASE IRON-SULFUR SUBUNIT"/>
    <property type="match status" value="1"/>
</dbReference>
<organism evidence="8 9">
    <name type="scientific">Leptothrix cholodnii (strain ATCC 51168 / LMG 8142 / SP-6)</name>
    <name type="common">Leptothrix discophora (strain SP-6)</name>
    <dbReference type="NCBI Taxonomy" id="395495"/>
    <lineage>
        <taxon>Bacteria</taxon>
        <taxon>Pseudomonadati</taxon>
        <taxon>Pseudomonadota</taxon>
        <taxon>Betaproteobacteria</taxon>
        <taxon>Burkholderiales</taxon>
        <taxon>Sphaerotilaceae</taxon>
        <taxon>Leptothrix</taxon>
    </lineage>
</organism>
<dbReference type="GO" id="GO:0046872">
    <property type="term" value="F:metal ion binding"/>
    <property type="evidence" value="ECO:0007669"/>
    <property type="project" value="UniProtKB-UniRule"/>
</dbReference>
<keyword evidence="1 6" id="KW-0004">4Fe-4S</keyword>
<dbReference type="eggNOG" id="COG0247">
    <property type="taxonomic scope" value="Bacteria"/>
</dbReference>
<dbReference type="Gene3D" id="1.10.1060.10">
    <property type="entry name" value="Alpha-helical ferredoxin"/>
    <property type="match status" value="1"/>
</dbReference>
<dbReference type="SUPFAM" id="SSF46548">
    <property type="entry name" value="alpha-helical ferredoxin"/>
    <property type="match status" value="1"/>
</dbReference>
<comment type="catalytic activity">
    <reaction evidence="6">
        <text>(R)-lactate + A = pyruvate + AH2</text>
        <dbReference type="Rhea" id="RHEA:15089"/>
        <dbReference type="ChEBI" id="CHEBI:13193"/>
        <dbReference type="ChEBI" id="CHEBI:15361"/>
        <dbReference type="ChEBI" id="CHEBI:16004"/>
        <dbReference type="ChEBI" id="CHEBI:17499"/>
    </reaction>
</comment>
<dbReference type="EMBL" id="CP001013">
    <property type="protein sequence ID" value="ACB33441.1"/>
    <property type="molecule type" value="Genomic_DNA"/>
</dbReference>
<dbReference type="OrthoDB" id="9765258at2"/>
<keyword evidence="9" id="KW-1185">Reference proteome</keyword>